<organism evidence="5 6">
    <name type="scientific">Clostridium carboxidivorans P7</name>
    <dbReference type="NCBI Taxonomy" id="536227"/>
    <lineage>
        <taxon>Bacteria</taxon>
        <taxon>Bacillati</taxon>
        <taxon>Bacillota</taxon>
        <taxon>Clostridia</taxon>
        <taxon>Eubacteriales</taxon>
        <taxon>Clostridiaceae</taxon>
        <taxon>Clostridium</taxon>
    </lineage>
</organism>
<reference evidence="5 6" key="1">
    <citation type="submission" date="2009-06" db="EMBL/GenBank/DDBJ databases">
        <title>The draft genome of Clostridium carboxidivorans P7.</title>
        <authorList>
            <consortium name="US DOE Joint Genome Institute (JGI-PGF)"/>
            <person name="Lucas S."/>
            <person name="Copeland A."/>
            <person name="Lapidus A."/>
            <person name="Glavina del Rio T."/>
            <person name="Tice H."/>
            <person name="Bruce D."/>
            <person name="Goodwin L."/>
            <person name="Pitluck S."/>
            <person name="Larimer F."/>
            <person name="Land M.L."/>
            <person name="Hauser L."/>
            <person name="Hemme C.L."/>
        </authorList>
    </citation>
    <scope>NUCLEOTIDE SEQUENCE [LARGE SCALE GENOMIC DNA]</scope>
    <source>
        <strain evidence="5 6">P7</strain>
    </source>
</reference>
<evidence type="ECO:0000256" key="1">
    <source>
        <dbReference type="ARBA" id="ARBA00023015"/>
    </source>
</evidence>
<keyword evidence="2" id="KW-0238">DNA-binding</keyword>
<dbReference type="PATRIC" id="fig|536227.13.peg.3573"/>
<dbReference type="Gene3D" id="3.20.80.10">
    <property type="entry name" value="Regulatory factor, effector binding domain"/>
    <property type="match status" value="1"/>
</dbReference>
<dbReference type="AlphaFoldDB" id="C6Q0K9"/>
<dbReference type="Pfam" id="PF12833">
    <property type="entry name" value="HTH_18"/>
    <property type="match status" value="1"/>
</dbReference>
<dbReference type="PRINTS" id="PR00032">
    <property type="entry name" value="HTHARAC"/>
</dbReference>
<dbReference type="eggNOG" id="COG3708">
    <property type="taxonomic scope" value="Bacteria"/>
</dbReference>
<evidence type="ECO:0000313" key="5">
    <source>
        <dbReference type="EMBL" id="EET84979.1"/>
    </source>
</evidence>
<keyword evidence="1" id="KW-0805">Transcription regulation</keyword>
<keyword evidence="3" id="KW-0804">Transcription</keyword>
<evidence type="ECO:0000313" key="6">
    <source>
        <dbReference type="Proteomes" id="UP000004198"/>
    </source>
</evidence>
<dbReference type="Pfam" id="PF14526">
    <property type="entry name" value="Cass2"/>
    <property type="match status" value="1"/>
</dbReference>
<comment type="caution">
    <text evidence="5">The sequence shown here is derived from an EMBL/GenBank/DDBJ whole genome shotgun (WGS) entry which is preliminary data.</text>
</comment>
<dbReference type="SUPFAM" id="SSF46689">
    <property type="entry name" value="Homeodomain-like"/>
    <property type="match status" value="1"/>
</dbReference>
<dbReference type="InterPro" id="IPR011256">
    <property type="entry name" value="Reg_factor_effector_dom_sf"/>
</dbReference>
<dbReference type="PROSITE" id="PS01124">
    <property type="entry name" value="HTH_ARAC_FAMILY_2"/>
    <property type="match status" value="1"/>
</dbReference>
<name>C6Q0K9_9CLOT</name>
<dbReference type="Proteomes" id="UP000004198">
    <property type="component" value="Unassembled WGS sequence"/>
</dbReference>
<dbReference type="InterPro" id="IPR009057">
    <property type="entry name" value="Homeodomain-like_sf"/>
</dbReference>
<feature type="domain" description="HTH araC/xylS-type" evidence="4">
    <location>
        <begin position="11"/>
        <end position="47"/>
    </location>
</feature>
<dbReference type="InterPro" id="IPR029441">
    <property type="entry name" value="Cass2"/>
</dbReference>
<keyword evidence="6" id="KW-1185">Reference proteome</keyword>
<dbReference type="RefSeq" id="WP_007063461.1">
    <property type="nucleotide sequence ID" value="NZ_ACVI01000117.1"/>
</dbReference>
<sequence length="234" mass="27041">MGEYYKIVVPDQRVIDIALKYGYESPEAFTKAFKRLHGISPSALKKVNGKIKAFPKISFQVSIKGECEITYRIVEKESFKAFGAGFITTKVGDTAYREIPEFINKIFQDGTHDKINQVLGKPKGSLLDGFHYDFKEDGTRKYIMGYEITEEEIPDEFTILEVPKFTWAVFEGYGNVPDNLIIQGVWRRIYSEWFPSSGFEQVEGPCIEKNFWNAKKHDEYKCEVWIPVKRKTTS</sequence>
<dbReference type="KEGG" id="cck:Ccar_16985"/>
<protein>
    <submittedName>
        <fullName evidence="5">Transcriptional regulator, AraC family</fullName>
    </submittedName>
</protein>
<dbReference type="Gene3D" id="1.10.10.60">
    <property type="entry name" value="Homeodomain-like"/>
    <property type="match status" value="1"/>
</dbReference>
<dbReference type="InterPro" id="IPR010499">
    <property type="entry name" value="AraC_E-bd"/>
</dbReference>
<evidence type="ECO:0000256" key="2">
    <source>
        <dbReference type="ARBA" id="ARBA00023125"/>
    </source>
</evidence>
<dbReference type="InterPro" id="IPR020449">
    <property type="entry name" value="Tscrpt_reg_AraC-type_HTH"/>
</dbReference>
<evidence type="ECO:0000256" key="3">
    <source>
        <dbReference type="ARBA" id="ARBA00023163"/>
    </source>
</evidence>
<gene>
    <name evidence="5" type="ORF">CcarbDRAFT_4576</name>
</gene>
<dbReference type="EMBL" id="ACVI01000117">
    <property type="protein sequence ID" value="EET84979.1"/>
    <property type="molecule type" value="Genomic_DNA"/>
</dbReference>
<accession>C6Q0K9</accession>
<dbReference type="SMART" id="SM00871">
    <property type="entry name" value="AraC_E_bind"/>
    <property type="match status" value="1"/>
</dbReference>
<dbReference type="STRING" id="536227.Ccar_16985"/>
<dbReference type="InterPro" id="IPR050959">
    <property type="entry name" value="MarA-like"/>
</dbReference>
<dbReference type="SUPFAM" id="SSF55136">
    <property type="entry name" value="Probable bacterial effector-binding domain"/>
    <property type="match status" value="1"/>
</dbReference>
<proteinExistence type="predicted"/>
<dbReference type="GO" id="GO:0043565">
    <property type="term" value="F:sequence-specific DNA binding"/>
    <property type="evidence" value="ECO:0007669"/>
    <property type="project" value="InterPro"/>
</dbReference>
<dbReference type="InterPro" id="IPR018060">
    <property type="entry name" value="HTH_AraC"/>
</dbReference>
<dbReference type="GO" id="GO:0003700">
    <property type="term" value="F:DNA-binding transcription factor activity"/>
    <property type="evidence" value="ECO:0007669"/>
    <property type="project" value="InterPro"/>
</dbReference>
<evidence type="ECO:0000259" key="4">
    <source>
        <dbReference type="PROSITE" id="PS01124"/>
    </source>
</evidence>
<dbReference type="PANTHER" id="PTHR47504">
    <property type="entry name" value="RIGHT ORIGIN-BINDING PROTEIN"/>
    <property type="match status" value="1"/>
</dbReference>
<dbReference type="PANTHER" id="PTHR47504:SF5">
    <property type="entry name" value="RIGHT ORIGIN-BINDING PROTEIN"/>
    <property type="match status" value="1"/>
</dbReference>
<dbReference type="eggNOG" id="COG2207">
    <property type="taxonomic scope" value="Bacteria"/>
</dbReference>
<dbReference type="OrthoDB" id="9801123at2"/>